<dbReference type="Pfam" id="PF25273">
    <property type="entry name" value="DUF7869"/>
    <property type="match status" value="1"/>
</dbReference>
<sequence length="279" mass="31969">MDQSKTKLPSFAQFSKVDAHLARLQHHVTGVRVHHLERLYLITWTDILHPDSNVMLNSLVYVLNDISQCDNSAKDNKNAFVLIFMAWLIQLKVFKKIKLGFLMVGHTHEDVDQSFSVVATHLGKMNVTTQPILMQALRCVTSPPPSILHMTGLHDYKQAMEKCRGMFVGISTPHQFVLRQEGSSVQIRFKKWPRPSDKEEVITLPAETIPSLAGEVTAQANPKCKMETEKMMGDMRKWEASGRLSTEELGWWHRYLRRVGVPYCNVPYVSYLPQYTPYS</sequence>
<organism evidence="2 3">
    <name type="scientific">Mya arenaria</name>
    <name type="common">Soft-shell clam</name>
    <dbReference type="NCBI Taxonomy" id="6604"/>
    <lineage>
        <taxon>Eukaryota</taxon>
        <taxon>Metazoa</taxon>
        <taxon>Spiralia</taxon>
        <taxon>Lophotrochozoa</taxon>
        <taxon>Mollusca</taxon>
        <taxon>Bivalvia</taxon>
        <taxon>Autobranchia</taxon>
        <taxon>Heteroconchia</taxon>
        <taxon>Euheterodonta</taxon>
        <taxon>Imparidentia</taxon>
        <taxon>Neoheterodontei</taxon>
        <taxon>Myida</taxon>
        <taxon>Myoidea</taxon>
        <taxon>Myidae</taxon>
        <taxon>Mya</taxon>
    </lineage>
</organism>
<reference evidence="2" key="1">
    <citation type="submission" date="2022-11" db="EMBL/GenBank/DDBJ databases">
        <title>Centuries of genome instability and evolution in soft-shell clam transmissible cancer (bioRxiv).</title>
        <authorList>
            <person name="Hart S.F.M."/>
            <person name="Yonemitsu M.A."/>
            <person name="Giersch R.M."/>
            <person name="Beal B.F."/>
            <person name="Arriagada G."/>
            <person name="Davis B.W."/>
            <person name="Ostrander E.A."/>
            <person name="Goff S.P."/>
            <person name="Metzger M.J."/>
        </authorList>
    </citation>
    <scope>NUCLEOTIDE SEQUENCE</scope>
    <source>
        <strain evidence="2">MELC-2E11</strain>
        <tissue evidence="2">Siphon/mantle</tissue>
    </source>
</reference>
<proteinExistence type="predicted"/>
<evidence type="ECO:0000313" key="3">
    <source>
        <dbReference type="Proteomes" id="UP001164746"/>
    </source>
</evidence>
<evidence type="ECO:0000313" key="2">
    <source>
        <dbReference type="EMBL" id="WAR23818.1"/>
    </source>
</evidence>
<feature type="non-terminal residue" evidence="2">
    <location>
        <position position="1"/>
    </location>
</feature>
<dbReference type="PANTHER" id="PTHR33153">
    <property type="entry name" value="MYND-TYPE DOMAIN-CONTAINING PROTEIN"/>
    <property type="match status" value="1"/>
</dbReference>
<dbReference type="InterPro" id="IPR057191">
    <property type="entry name" value="DUF7869"/>
</dbReference>
<name>A0ABY7FNL8_MYAAR</name>
<accession>A0ABY7FNL8</accession>
<dbReference type="PANTHER" id="PTHR33153:SF3">
    <property type="entry name" value="TRAFFICKING PROTEIN PARTICLE COMPLEX SUBUNIT 11 DOMAIN-CONTAINING PROTEIN"/>
    <property type="match status" value="1"/>
</dbReference>
<keyword evidence="3" id="KW-1185">Reference proteome</keyword>
<dbReference type="Proteomes" id="UP001164746">
    <property type="component" value="Chromosome 13"/>
</dbReference>
<feature type="domain" description="DUF7869" evidence="1">
    <location>
        <begin position="18"/>
        <end position="193"/>
    </location>
</feature>
<evidence type="ECO:0000259" key="1">
    <source>
        <dbReference type="Pfam" id="PF25273"/>
    </source>
</evidence>
<protein>
    <recommendedName>
        <fullName evidence="1">DUF7869 domain-containing protein</fullName>
    </recommendedName>
</protein>
<gene>
    <name evidence="2" type="ORF">MAR_037487</name>
</gene>
<dbReference type="EMBL" id="CP111024">
    <property type="protein sequence ID" value="WAR23818.1"/>
    <property type="molecule type" value="Genomic_DNA"/>
</dbReference>